<dbReference type="EMBL" id="CP144541">
    <property type="protein sequence ID" value="WVW80646.1"/>
    <property type="molecule type" value="Genomic_DNA"/>
</dbReference>
<dbReference type="RefSeq" id="XP_019050878.2">
    <property type="nucleotide sequence ID" value="XM_019188000.2"/>
</dbReference>
<dbReference type="FunFam" id="3.30.160.190:FF:000001">
    <property type="entry name" value="NADH-ubiquinone oxidoreductase 21 kDa subunit mitochondrial"/>
    <property type="match status" value="1"/>
</dbReference>
<evidence type="ECO:0000256" key="5">
    <source>
        <dbReference type="ARBA" id="ARBA00022946"/>
    </source>
</evidence>
<dbReference type="InterPro" id="IPR038532">
    <property type="entry name" value="NDUFS4-like_sf"/>
</dbReference>
<protein>
    <recommendedName>
        <fullName evidence="9">NADH dehydrogenase [ubiquinone] iron-sulfur protein 4, mitochondrial</fullName>
    </recommendedName>
</protein>
<keyword evidence="11" id="KW-1185">Reference proteome</keyword>
<keyword evidence="5 9" id="KW-0809">Transit peptide</keyword>
<reference evidence="10" key="1">
    <citation type="submission" date="2013-07" db="EMBL/GenBank/DDBJ databases">
        <authorList>
            <consortium name="The Broad Institute Genome Sequencing Platform"/>
            <person name="Cuomo C."/>
            <person name="Litvintseva A."/>
            <person name="Chen Y."/>
            <person name="Heitman J."/>
            <person name="Sun S."/>
            <person name="Springer D."/>
            <person name="Dromer F."/>
            <person name="Young S.K."/>
            <person name="Zeng Q."/>
            <person name="Gargeya S."/>
            <person name="Fitzgerald M."/>
            <person name="Abouelleil A."/>
            <person name="Alvarado L."/>
            <person name="Berlin A.M."/>
            <person name="Chapman S.B."/>
            <person name="Dewar J."/>
            <person name="Goldberg J."/>
            <person name="Griggs A."/>
            <person name="Gujja S."/>
            <person name="Hansen M."/>
            <person name="Howarth C."/>
            <person name="Imamovic A."/>
            <person name="Larimer J."/>
            <person name="McCowan C."/>
            <person name="Murphy C."/>
            <person name="Pearson M."/>
            <person name="Priest M."/>
            <person name="Roberts A."/>
            <person name="Saif S."/>
            <person name="Shea T."/>
            <person name="Sykes S."/>
            <person name="Wortman J."/>
            <person name="Nusbaum C."/>
            <person name="Birren B."/>
        </authorList>
    </citation>
    <scope>NUCLEOTIDE SEQUENCE</scope>
    <source>
        <strain evidence="10">CBS 10118</strain>
    </source>
</reference>
<organism evidence="10 11">
    <name type="scientific">Kwoniella bestiolae CBS 10118</name>
    <dbReference type="NCBI Taxonomy" id="1296100"/>
    <lineage>
        <taxon>Eukaryota</taxon>
        <taxon>Fungi</taxon>
        <taxon>Dikarya</taxon>
        <taxon>Basidiomycota</taxon>
        <taxon>Agaricomycotina</taxon>
        <taxon>Tremellomycetes</taxon>
        <taxon>Tremellales</taxon>
        <taxon>Cryptococcaceae</taxon>
        <taxon>Kwoniella</taxon>
    </lineage>
</organism>
<comment type="subcellular location">
    <subcellularLocation>
        <location evidence="9">Mitochondrion inner membrane</location>
        <topology evidence="9">Peripheral membrane protein</topology>
        <orientation evidence="9">Matrix side</orientation>
    </subcellularLocation>
</comment>
<dbReference type="GeneID" id="30205720"/>
<accession>A0AAJ8K431</accession>
<dbReference type="Gene3D" id="3.30.160.190">
    <property type="entry name" value="atu1810 like domain"/>
    <property type="match status" value="1"/>
</dbReference>
<keyword evidence="8 9" id="KW-0472">Membrane</keyword>
<evidence type="ECO:0000313" key="10">
    <source>
        <dbReference type="EMBL" id="WVW80646.1"/>
    </source>
</evidence>
<keyword evidence="6 9" id="KW-0249">Electron transport</keyword>
<evidence type="ECO:0000256" key="1">
    <source>
        <dbReference type="ARBA" id="ARBA00005882"/>
    </source>
</evidence>
<dbReference type="AlphaFoldDB" id="A0AAJ8K431"/>
<keyword evidence="4 9" id="KW-0999">Mitochondrion inner membrane</keyword>
<comment type="function">
    <text evidence="9">Accessory subunit of the mitochondrial membrane respiratory chain NADH dehydrogenase (Complex I), that is believed not to be involved in catalysis. Complex I functions in the transfer of electrons from NADH to the respiratory chain. The immediate electron acceptor for the enzyme is believed to be ubiquinone.</text>
</comment>
<evidence type="ECO:0000256" key="6">
    <source>
        <dbReference type="ARBA" id="ARBA00022982"/>
    </source>
</evidence>
<gene>
    <name evidence="10" type="ORF">I302_102632</name>
</gene>
<evidence type="ECO:0000256" key="2">
    <source>
        <dbReference type="ARBA" id="ARBA00022448"/>
    </source>
</evidence>
<sequence>MSLSRSLLQQSARPFAAIRSIHTSRAVLNKPDAFTTPVPTAQPGQNAATEFDFAGMPQVETVSGAPAEMQYRAVRIYRPTKSTMQSAKGKTKRWLLDWDVLQGAGRWENPLMGWAASADYMQGTSIAFPSKEAAVRYAEKQGWPYKIDEPKKVVVPPKNYANNYVHVPGKLRIHHTK</sequence>
<evidence type="ECO:0000256" key="8">
    <source>
        <dbReference type="ARBA" id="ARBA00023136"/>
    </source>
</evidence>
<evidence type="ECO:0000256" key="3">
    <source>
        <dbReference type="ARBA" id="ARBA00022660"/>
    </source>
</evidence>
<dbReference type="Proteomes" id="UP000092730">
    <property type="component" value="Chromosome 1"/>
</dbReference>
<keyword evidence="2 9" id="KW-0813">Transport</keyword>
<dbReference type="Pfam" id="PF04800">
    <property type="entry name" value="NDUS4"/>
    <property type="match status" value="1"/>
</dbReference>
<dbReference type="PANTHER" id="PTHR12219">
    <property type="entry name" value="NADH-UBIQUINONE OXIDOREDUCTASE"/>
    <property type="match status" value="1"/>
</dbReference>
<evidence type="ECO:0000256" key="4">
    <source>
        <dbReference type="ARBA" id="ARBA00022792"/>
    </source>
</evidence>
<dbReference type="InterPro" id="IPR006885">
    <property type="entry name" value="NADH_UbQ_FeS_4_mit-like"/>
</dbReference>
<evidence type="ECO:0000256" key="9">
    <source>
        <dbReference type="RuleBase" id="RU367010"/>
    </source>
</evidence>
<dbReference type="PANTHER" id="PTHR12219:SF8">
    <property type="entry name" value="NADH DEHYDROGENASE [UBIQUINONE] IRON-SULFUR PROTEIN 4, MITOCHONDRIAL"/>
    <property type="match status" value="1"/>
</dbReference>
<reference evidence="10" key="2">
    <citation type="submission" date="2024-02" db="EMBL/GenBank/DDBJ databases">
        <title>Comparative genomics of Cryptococcus and Kwoniella reveals pathogenesis evolution and contrasting modes of karyotype evolution via chromosome fusion or intercentromeric recombination.</title>
        <authorList>
            <person name="Coelho M.A."/>
            <person name="David-Palma M."/>
            <person name="Shea T."/>
            <person name="Bowers K."/>
            <person name="McGinley-Smith S."/>
            <person name="Mohammad A.W."/>
            <person name="Gnirke A."/>
            <person name="Yurkov A.M."/>
            <person name="Nowrousian M."/>
            <person name="Sun S."/>
            <person name="Cuomo C.A."/>
            <person name="Heitman J."/>
        </authorList>
    </citation>
    <scope>NUCLEOTIDE SEQUENCE</scope>
    <source>
        <strain evidence="10">CBS 10118</strain>
    </source>
</reference>
<dbReference type="GO" id="GO:0005743">
    <property type="term" value="C:mitochondrial inner membrane"/>
    <property type="evidence" value="ECO:0007669"/>
    <property type="project" value="UniProtKB-SubCell"/>
</dbReference>
<dbReference type="GO" id="GO:0022900">
    <property type="term" value="P:electron transport chain"/>
    <property type="evidence" value="ECO:0007669"/>
    <property type="project" value="InterPro"/>
</dbReference>
<keyword evidence="7 9" id="KW-0496">Mitochondrion</keyword>
<keyword evidence="3 9" id="KW-0679">Respiratory chain</keyword>
<proteinExistence type="inferred from homology"/>
<comment type="similarity">
    <text evidence="1 9">Belongs to the complex I NDUFS4 subunit family.</text>
</comment>
<name>A0AAJ8K431_9TREE</name>
<dbReference type="KEGG" id="kbi:30205720"/>
<evidence type="ECO:0000256" key="7">
    <source>
        <dbReference type="ARBA" id="ARBA00023128"/>
    </source>
</evidence>
<evidence type="ECO:0000313" key="11">
    <source>
        <dbReference type="Proteomes" id="UP000092730"/>
    </source>
</evidence>